<evidence type="ECO:0008006" key="11">
    <source>
        <dbReference type="Google" id="ProtNLM"/>
    </source>
</evidence>
<evidence type="ECO:0000256" key="4">
    <source>
        <dbReference type="ARBA" id="ARBA00022989"/>
    </source>
</evidence>
<keyword evidence="2" id="KW-1003">Cell membrane</keyword>
<feature type="transmembrane region" description="Helical" evidence="7">
    <location>
        <begin position="278"/>
        <end position="303"/>
    </location>
</feature>
<comment type="subcellular location">
    <subcellularLocation>
        <location evidence="1">Cell membrane</location>
        <topology evidence="1">Multi-pass membrane protein</topology>
    </subcellularLocation>
</comment>
<gene>
    <name evidence="10" type="ordered locus">RPC_2039</name>
</gene>
<organism evidence="10">
    <name type="scientific">Rhodopseudomonas palustris (strain BisB18)</name>
    <dbReference type="NCBI Taxonomy" id="316056"/>
    <lineage>
        <taxon>Bacteria</taxon>
        <taxon>Pseudomonadati</taxon>
        <taxon>Pseudomonadota</taxon>
        <taxon>Alphaproteobacteria</taxon>
        <taxon>Hyphomicrobiales</taxon>
        <taxon>Nitrobacteraceae</taxon>
        <taxon>Rhodopseudomonas</taxon>
    </lineage>
</organism>
<evidence type="ECO:0000256" key="1">
    <source>
        <dbReference type="ARBA" id="ARBA00004651"/>
    </source>
</evidence>
<dbReference type="Pfam" id="PF12704">
    <property type="entry name" value="MacB_PCD"/>
    <property type="match status" value="1"/>
</dbReference>
<dbReference type="Pfam" id="PF02687">
    <property type="entry name" value="FtsX"/>
    <property type="match status" value="1"/>
</dbReference>
<dbReference type="InterPro" id="IPR025857">
    <property type="entry name" value="MacB_PCD"/>
</dbReference>
<keyword evidence="5 7" id="KW-0472">Membrane</keyword>
<dbReference type="PANTHER" id="PTHR30572:SF4">
    <property type="entry name" value="ABC TRANSPORTER PERMEASE YTRF"/>
    <property type="match status" value="1"/>
</dbReference>
<sequence length="403" mass="41618">MALRSLSANRLRSALTMVGIVVGVAAVIAVMAVGEGARAAVAQQIRALGASLIIVTSGAGFQSGLRLGAGTTSNLSEADADAIQNEIPEAVTASPFLRTQAQVLGNGTNTATSVFGADNRFLTAREWDVEIGRRFDAEESRSGETVALIGRTVAGLLFPEQNPIDEQIIIRGVPLRIIGVLAVKGQSMVAQDQDDLVIVPIDVVRRRIIGGNPTGDGSVGAILVKAEDGAVLSETSQSVRALLRQRHRLVSDQEDDFQLRNLTEIMNAVASSANAVSLLLAAVAAISLFVGGVGIMNMMLVAVTERIPEIGLRLAIGATRANILAQFLAEAGLLAATGGAVGVAIGWGLAAAIAAIAAWPTLIAAHHVLGALLFSALVGLVFGFVPALRASRLDPIVALRSLS</sequence>
<evidence type="ECO:0000256" key="2">
    <source>
        <dbReference type="ARBA" id="ARBA00022475"/>
    </source>
</evidence>
<feature type="transmembrane region" description="Helical" evidence="7">
    <location>
        <begin position="324"/>
        <end position="357"/>
    </location>
</feature>
<evidence type="ECO:0000259" key="9">
    <source>
        <dbReference type="Pfam" id="PF12704"/>
    </source>
</evidence>
<accession>Q216U2</accession>
<evidence type="ECO:0000256" key="3">
    <source>
        <dbReference type="ARBA" id="ARBA00022692"/>
    </source>
</evidence>
<protein>
    <recommendedName>
        <fullName evidence="11">FtsX-like permease family protein</fullName>
    </recommendedName>
</protein>
<dbReference type="GO" id="GO:0005886">
    <property type="term" value="C:plasma membrane"/>
    <property type="evidence" value="ECO:0007669"/>
    <property type="project" value="UniProtKB-SubCell"/>
</dbReference>
<dbReference type="GO" id="GO:0022857">
    <property type="term" value="F:transmembrane transporter activity"/>
    <property type="evidence" value="ECO:0007669"/>
    <property type="project" value="TreeGrafter"/>
</dbReference>
<dbReference type="InterPro" id="IPR050250">
    <property type="entry name" value="Macrolide_Exporter_MacB"/>
</dbReference>
<dbReference type="AlphaFoldDB" id="Q216U2"/>
<evidence type="ECO:0000259" key="8">
    <source>
        <dbReference type="Pfam" id="PF02687"/>
    </source>
</evidence>
<feature type="transmembrane region" description="Helical" evidence="7">
    <location>
        <begin position="363"/>
        <end position="385"/>
    </location>
</feature>
<dbReference type="InterPro" id="IPR003838">
    <property type="entry name" value="ABC3_permease_C"/>
</dbReference>
<keyword evidence="4 7" id="KW-1133">Transmembrane helix</keyword>
<dbReference type="HOGENOM" id="CLU_000604_8_0_5"/>
<evidence type="ECO:0000256" key="6">
    <source>
        <dbReference type="ARBA" id="ARBA00038076"/>
    </source>
</evidence>
<feature type="domain" description="ABC3 transporter permease C-terminal" evidence="8">
    <location>
        <begin position="282"/>
        <end position="395"/>
    </location>
</feature>
<evidence type="ECO:0000256" key="7">
    <source>
        <dbReference type="SAM" id="Phobius"/>
    </source>
</evidence>
<evidence type="ECO:0000256" key="5">
    <source>
        <dbReference type="ARBA" id="ARBA00023136"/>
    </source>
</evidence>
<evidence type="ECO:0000313" key="10">
    <source>
        <dbReference type="EMBL" id="ABD87594.1"/>
    </source>
</evidence>
<proteinExistence type="inferred from homology"/>
<dbReference type="EMBL" id="CP000301">
    <property type="protein sequence ID" value="ABD87594.1"/>
    <property type="molecule type" value="Genomic_DNA"/>
</dbReference>
<reference evidence="10" key="1">
    <citation type="submission" date="2006-03" db="EMBL/GenBank/DDBJ databases">
        <title>Complete sequence of Rhodopseudomonas palustris BisB18.</title>
        <authorList>
            <consortium name="US DOE Joint Genome Institute"/>
            <person name="Copeland A."/>
            <person name="Lucas S."/>
            <person name="Lapidus A."/>
            <person name="Barry K."/>
            <person name="Detter J.C."/>
            <person name="Glavina del Rio T."/>
            <person name="Hammon N."/>
            <person name="Israni S."/>
            <person name="Dalin E."/>
            <person name="Tice H."/>
            <person name="Pitluck S."/>
            <person name="Chain P."/>
            <person name="Malfatti S."/>
            <person name="Shin M."/>
            <person name="Vergez L."/>
            <person name="Schmutz J."/>
            <person name="Larimer F."/>
            <person name="Land M."/>
            <person name="Hauser L."/>
            <person name="Pelletier D.A."/>
            <person name="Kyrpides N."/>
            <person name="Anderson I."/>
            <person name="Oda Y."/>
            <person name="Harwood C.S."/>
            <person name="Richardson P."/>
        </authorList>
    </citation>
    <scope>NUCLEOTIDE SEQUENCE [LARGE SCALE GENOMIC DNA]</scope>
    <source>
        <strain evidence="10">BisB18</strain>
    </source>
</reference>
<keyword evidence="3 7" id="KW-0812">Transmembrane</keyword>
<comment type="similarity">
    <text evidence="6">Belongs to the ABC-4 integral membrane protein family.</text>
</comment>
<dbReference type="KEGG" id="rpc:RPC_2039"/>
<dbReference type="eggNOG" id="COG0577">
    <property type="taxonomic scope" value="Bacteria"/>
</dbReference>
<dbReference type="STRING" id="316056.RPC_2039"/>
<feature type="transmembrane region" description="Helical" evidence="7">
    <location>
        <begin position="12"/>
        <end position="34"/>
    </location>
</feature>
<name>Q216U2_RHOPB</name>
<dbReference type="PANTHER" id="PTHR30572">
    <property type="entry name" value="MEMBRANE COMPONENT OF TRANSPORTER-RELATED"/>
    <property type="match status" value="1"/>
</dbReference>
<feature type="domain" description="MacB-like periplasmic core" evidence="9">
    <location>
        <begin position="13"/>
        <end position="241"/>
    </location>
</feature>